<accession>A0A072P6K0</accession>
<name>A0A072P6K0_9EURO</name>
<dbReference type="Proteomes" id="UP000027920">
    <property type="component" value="Unassembled WGS sequence"/>
</dbReference>
<dbReference type="GO" id="GO:0006281">
    <property type="term" value="P:DNA repair"/>
    <property type="evidence" value="ECO:0007669"/>
    <property type="project" value="InterPro"/>
</dbReference>
<dbReference type="SUPFAM" id="SSF48150">
    <property type="entry name" value="DNA-glycosylase"/>
    <property type="match status" value="1"/>
</dbReference>
<dbReference type="GO" id="GO:0003824">
    <property type="term" value="F:catalytic activity"/>
    <property type="evidence" value="ECO:0007669"/>
    <property type="project" value="InterPro"/>
</dbReference>
<evidence type="ECO:0000313" key="1">
    <source>
        <dbReference type="EMBL" id="KEF51230.1"/>
    </source>
</evidence>
<dbReference type="PANTHER" id="PTHR47203:SF1">
    <property type="entry name" value="HYPOTHETICAL BASE EXCISION DNA REPAIR PROTEIN (EUROFUNG)"/>
    <property type="match status" value="1"/>
</dbReference>
<dbReference type="InterPro" id="IPR011257">
    <property type="entry name" value="DNA_glycosylase"/>
</dbReference>
<dbReference type="RefSeq" id="XP_013253820.1">
    <property type="nucleotide sequence ID" value="XM_013398366.1"/>
</dbReference>
<proteinExistence type="predicted"/>
<evidence type="ECO:0008006" key="3">
    <source>
        <dbReference type="Google" id="ProtNLM"/>
    </source>
</evidence>
<dbReference type="AlphaFoldDB" id="A0A072P6K0"/>
<gene>
    <name evidence="1" type="ORF">A1O9_12733</name>
</gene>
<sequence length="75" mass="8576">MLLGIIKDVHARHGVWDLNHLFDCSDEDAMRELISYKGVGPTSAFCVMSICLQRETFAVDTHIYRGHWIVRLETG</sequence>
<dbReference type="Gene3D" id="1.10.1670.10">
    <property type="entry name" value="Helix-hairpin-Helix base-excision DNA repair enzymes (C-terminal)"/>
    <property type="match status" value="1"/>
</dbReference>
<dbReference type="GeneID" id="25287627"/>
<keyword evidence="2" id="KW-1185">Reference proteome</keyword>
<organism evidence="1 2">
    <name type="scientific">Exophiala aquamarina CBS 119918</name>
    <dbReference type="NCBI Taxonomy" id="1182545"/>
    <lineage>
        <taxon>Eukaryota</taxon>
        <taxon>Fungi</taxon>
        <taxon>Dikarya</taxon>
        <taxon>Ascomycota</taxon>
        <taxon>Pezizomycotina</taxon>
        <taxon>Eurotiomycetes</taxon>
        <taxon>Chaetothyriomycetidae</taxon>
        <taxon>Chaetothyriales</taxon>
        <taxon>Herpotrichiellaceae</taxon>
        <taxon>Exophiala</taxon>
    </lineage>
</organism>
<dbReference type="EMBL" id="AMGV01000026">
    <property type="protein sequence ID" value="KEF51230.1"/>
    <property type="molecule type" value="Genomic_DNA"/>
</dbReference>
<reference evidence="1 2" key="1">
    <citation type="submission" date="2013-03" db="EMBL/GenBank/DDBJ databases">
        <title>The Genome Sequence of Exophiala aquamarina CBS 119918.</title>
        <authorList>
            <consortium name="The Broad Institute Genomics Platform"/>
            <person name="Cuomo C."/>
            <person name="de Hoog S."/>
            <person name="Gorbushina A."/>
            <person name="Walker B."/>
            <person name="Young S.K."/>
            <person name="Zeng Q."/>
            <person name="Gargeya S."/>
            <person name="Fitzgerald M."/>
            <person name="Haas B."/>
            <person name="Abouelleil A."/>
            <person name="Allen A.W."/>
            <person name="Alvarado L."/>
            <person name="Arachchi H.M."/>
            <person name="Berlin A.M."/>
            <person name="Chapman S.B."/>
            <person name="Gainer-Dewar J."/>
            <person name="Goldberg J."/>
            <person name="Griggs A."/>
            <person name="Gujja S."/>
            <person name="Hansen M."/>
            <person name="Howarth C."/>
            <person name="Imamovic A."/>
            <person name="Ireland A."/>
            <person name="Larimer J."/>
            <person name="McCowan C."/>
            <person name="Murphy C."/>
            <person name="Pearson M."/>
            <person name="Poon T.W."/>
            <person name="Priest M."/>
            <person name="Roberts A."/>
            <person name="Saif S."/>
            <person name="Shea T."/>
            <person name="Sisk P."/>
            <person name="Sykes S."/>
            <person name="Wortman J."/>
            <person name="Nusbaum C."/>
            <person name="Birren B."/>
        </authorList>
    </citation>
    <scope>NUCLEOTIDE SEQUENCE [LARGE SCALE GENOMIC DNA]</scope>
    <source>
        <strain evidence="1 2">CBS 119918</strain>
    </source>
</reference>
<protein>
    <recommendedName>
        <fullName evidence="3">HhH-GPD domain-containing protein</fullName>
    </recommendedName>
</protein>
<dbReference type="InterPro" id="IPR023170">
    <property type="entry name" value="HhH_base_excis_C"/>
</dbReference>
<dbReference type="OrthoDB" id="5607at2759"/>
<dbReference type="HOGENOM" id="CLU_2671058_0_0_1"/>
<dbReference type="PANTHER" id="PTHR47203">
    <property type="match status" value="1"/>
</dbReference>
<dbReference type="STRING" id="1182545.A0A072P6K0"/>
<evidence type="ECO:0000313" key="2">
    <source>
        <dbReference type="Proteomes" id="UP000027920"/>
    </source>
</evidence>
<comment type="caution">
    <text evidence="1">The sequence shown here is derived from an EMBL/GenBank/DDBJ whole genome shotgun (WGS) entry which is preliminary data.</text>
</comment>
<dbReference type="VEuPathDB" id="FungiDB:A1O9_12733"/>
<dbReference type="Gene3D" id="1.10.340.30">
    <property type="entry name" value="Hypothetical protein, domain 2"/>
    <property type="match status" value="1"/>
</dbReference>